<dbReference type="EMBL" id="CP017886">
    <property type="protein sequence ID" value="APC14241.1"/>
    <property type="molecule type" value="Genomic_DNA"/>
</dbReference>
<organism evidence="2 3">
    <name type="scientific">Pseudomonas frederiksbergensis</name>
    <dbReference type="NCBI Taxonomy" id="104087"/>
    <lineage>
        <taxon>Bacteria</taxon>
        <taxon>Pseudomonadati</taxon>
        <taxon>Pseudomonadota</taxon>
        <taxon>Gammaproteobacteria</taxon>
        <taxon>Pseudomonadales</taxon>
        <taxon>Pseudomonadaceae</taxon>
        <taxon>Pseudomonas</taxon>
    </lineage>
</organism>
<dbReference type="GeneID" id="46906623"/>
<accession>A0A1J0EDW0</accession>
<dbReference type="Proteomes" id="UP000182567">
    <property type="component" value="Chromosome"/>
</dbReference>
<evidence type="ECO:0000256" key="1">
    <source>
        <dbReference type="SAM" id="MobiDB-lite"/>
    </source>
</evidence>
<evidence type="ECO:0000313" key="3">
    <source>
        <dbReference type="Proteomes" id="UP000182567"/>
    </source>
</evidence>
<name>A0A1J0EDW0_9PSED</name>
<gene>
    <name evidence="2" type="ORF">BLL42_00220</name>
</gene>
<dbReference type="AlphaFoldDB" id="A0A1J0EDW0"/>
<feature type="compositionally biased region" description="Basic and acidic residues" evidence="1">
    <location>
        <begin position="68"/>
        <end position="80"/>
    </location>
</feature>
<evidence type="ECO:0000313" key="2">
    <source>
        <dbReference type="EMBL" id="APC14241.1"/>
    </source>
</evidence>
<dbReference type="OrthoDB" id="9774608at2"/>
<proteinExistence type="predicted"/>
<sequence>MTRSYIERNLYLNWKDPSVKELEGLSRFYMRNETVKTIASTMDGRGAIAGYFQKTLKARLINAPSSTKNEDGKRDPEMHQTKKGQQY</sequence>
<dbReference type="RefSeq" id="WP_071550166.1">
    <property type="nucleotide sequence ID" value="NZ_CP017886.1"/>
</dbReference>
<reference evidence="3" key="1">
    <citation type="submission" date="2016-10" db="EMBL/GenBank/DDBJ databases">
        <title>Pseudomonas frederiksbergensis ERGS4:02 complete genome.</title>
        <authorList>
            <person name="Kumar R."/>
            <person name="Acharya V."/>
            <person name="Singh D."/>
        </authorList>
    </citation>
    <scope>NUCLEOTIDE SEQUENCE [LARGE SCALE GENOMIC DNA]</scope>
    <source>
        <strain evidence="3">ERGS4:02</strain>
    </source>
</reference>
<feature type="region of interest" description="Disordered" evidence="1">
    <location>
        <begin position="62"/>
        <end position="87"/>
    </location>
</feature>
<protein>
    <submittedName>
        <fullName evidence="2">Uncharacterized protein</fullName>
    </submittedName>
</protein>